<gene>
    <name evidence="2" type="ORF">N1851_033896</name>
</gene>
<dbReference type="PANTHER" id="PTHR45749:SF28">
    <property type="entry name" value="ZINC FINGER MYM-TYPE PROTEIN 1-LIKE-RELATED"/>
    <property type="match status" value="1"/>
</dbReference>
<dbReference type="GO" id="GO:0046983">
    <property type="term" value="F:protein dimerization activity"/>
    <property type="evidence" value="ECO:0007669"/>
    <property type="project" value="InterPro"/>
</dbReference>
<dbReference type="Proteomes" id="UP001174136">
    <property type="component" value="Unassembled WGS sequence"/>
</dbReference>
<protein>
    <recommendedName>
        <fullName evidence="1">HAT C-terminal dimerisation domain-containing protein</fullName>
    </recommendedName>
</protein>
<proteinExistence type="predicted"/>
<keyword evidence="3" id="KW-1185">Reference proteome</keyword>
<comment type="caution">
    <text evidence="2">The sequence shown here is derived from an EMBL/GenBank/DDBJ whole genome shotgun (WGS) entry which is preliminary data.</text>
</comment>
<dbReference type="InterPro" id="IPR012337">
    <property type="entry name" value="RNaseH-like_sf"/>
</dbReference>
<reference evidence="2" key="1">
    <citation type="journal article" date="2023" name="Front. Mar. Sci.">
        <title>A new Merluccius polli reference genome to investigate the effects of global change in West African waters.</title>
        <authorList>
            <person name="Mateo J.L."/>
            <person name="Blanco-Fernandez C."/>
            <person name="Garcia-Vazquez E."/>
            <person name="Machado-Schiaffino G."/>
        </authorList>
    </citation>
    <scope>NUCLEOTIDE SEQUENCE</scope>
    <source>
        <strain evidence="2">C29</strain>
        <tissue evidence="2">Fin</tissue>
    </source>
</reference>
<evidence type="ECO:0000313" key="3">
    <source>
        <dbReference type="Proteomes" id="UP001174136"/>
    </source>
</evidence>
<dbReference type="AlphaFoldDB" id="A0AA47NN59"/>
<dbReference type="PANTHER" id="PTHR45749">
    <property type="match status" value="1"/>
</dbReference>
<name>A0AA47NN59_MERPO</name>
<organism evidence="2 3">
    <name type="scientific">Merluccius polli</name>
    <name type="common">Benguela hake</name>
    <name type="synonym">Merluccius cadenati</name>
    <dbReference type="NCBI Taxonomy" id="89951"/>
    <lineage>
        <taxon>Eukaryota</taxon>
        <taxon>Metazoa</taxon>
        <taxon>Chordata</taxon>
        <taxon>Craniata</taxon>
        <taxon>Vertebrata</taxon>
        <taxon>Euteleostomi</taxon>
        <taxon>Actinopterygii</taxon>
        <taxon>Neopterygii</taxon>
        <taxon>Teleostei</taxon>
        <taxon>Neoteleostei</taxon>
        <taxon>Acanthomorphata</taxon>
        <taxon>Zeiogadaria</taxon>
        <taxon>Gadariae</taxon>
        <taxon>Gadiformes</taxon>
        <taxon>Gadoidei</taxon>
        <taxon>Merlucciidae</taxon>
        <taxon>Merluccius</taxon>
    </lineage>
</organism>
<dbReference type="SUPFAM" id="SSF53098">
    <property type="entry name" value="Ribonuclease H-like"/>
    <property type="match status" value="1"/>
</dbReference>
<feature type="domain" description="HAT C-terminal dimerisation" evidence="1">
    <location>
        <begin position="287"/>
        <end position="356"/>
    </location>
</feature>
<evidence type="ECO:0000313" key="2">
    <source>
        <dbReference type="EMBL" id="KAK0131403.1"/>
    </source>
</evidence>
<sequence length="388" mass="44393">MVDETTDISNTAQMSYVLRYKERSFQFGDVSGDKRAEAIAGQVWEFLEDCACTNKVIVQCYDGAAVMASGLNGVQAKIKQKIPQALFIHCALSEPLLLKTECNIVFSHLSGLAAFFTKSAKRTKLLDEICQRRLPREELSELFEFIVDNHNHFDNDAVHSADGYTALLTGFEFCFLLATFNSMFAYSDVLFGILQNKEYDMQFCLSSIEDFCSTTERERDRFDSIYEDTACERAQGTESWRYARSEILDNILTQLRNSFKDHEKLMFLARLDPKYFASYRENFEARSPSDLLHFLTLKELTESMLQLYHLTCLVLTIPVSTSVERSFSALKRIKTHARNSTGQDRLGALALMSVEEGLLLELKSKDKLYDAAIAHFTKKGRRMDFVFM</sequence>
<dbReference type="InterPro" id="IPR008906">
    <property type="entry name" value="HATC_C_dom"/>
</dbReference>
<accession>A0AA47NN59</accession>
<dbReference type="EMBL" id="JAOPHQ010006546">
    <property type="protein sequence ID" value="KAK0131403.1"/>
    <property type="molecule type" value="Genomic_DNA"/>
</dbReference>
<evidence type="ECO:0000259" key="1">
    <source>
        <dbReference type="Pfam" id="PF05699"/>
    </source>
</evidence>
<dbReference type="Pfam" id="PF05699">
    <property type="entry name" value="Dimer_Tnp_hAT"/>
    <property type="match status" value="1"/>
</dbReference>